<dbReference type="PANTHER" id="PTHR37694">
    <property type="entry name" value="SLR8022 PROTEIN"/>
    <property type="match status" value="1"/>
</dbReference>
<dbReference type="InterPro" id="IPR013096">
    <property type="entry name" value="Cupin_2"/>
</dbReference>
<dbReference type="KEGG" id="hbv:ABIV_1499"/>
<evidence type="ECO:0000313" key="4">
    <source>
        <dbReference type="Proteomes" id="UP000253850"/>
    </source>
</evidence>
<evidence type="ECO:0000313" key="5">
    <source>
        <dbReference type="Proteomes" id="UP000289193"/>
    </source>
</evidence>
<evidence type="ECO:0000313" key="3">
    <source>
        <dbReference type="EMBL" id="RXK10584.1"/>
    </source>
</evidence>
<dbReference type="Proteomes" id="UP000289193">
    <property type="component" value="Unassembled WGS sequence"/>
</dbReference>
<evidence type="ECO:0000259" key="1">
    <source>
        <dbReference type="Pfam" id="PF07883"/>
    </source>
</evidence>
<reference evidence="3 5" key="1">
    <citation type="submission" date="2017-10" db="EMBL/GenBank/DDBJ databases">
        <title>Genomics of the genus Arcobacter.</title>
        <authorList>
            <person name="Perez-Cataluna A."/>
            <person name="Figueras M.J."/>
        </authorList>
    </citation>
    <scope>NUCLEOTIDE SEQUENCE [LARGE SCALE GENOMIC DNA]</scope>
    <source>
        <strain evidence="3 5">CECT 7835</strain>
    </source>
</reference>
<gene>
    <name evidence="2" type="ORF">ABIV_1499</name>
    <name evidence="3" type="ORF">CRV05_04700</name>
</gene>
<dbReference type="EMBL" id="CP031217">
    <property type="protein sequence ID" value="AXH12493.1"/>
    <property type="molecule type" value="Genomic_DNA"/>
</dbReference>
<dbReference type="EMBL" id="PDKM01000002">
    <property type="protein sequence ID" value="RXK10584.1"/>
    <property type="molecule type" value="Genomic_DNA"/>
</dbReference>
<feature type="domain" description="Cupin type-2" evidence="1">
    <location>
        <begin position="40"/>
        <end position="104"/>
    </location>
</feature>
<sequence>MYLKDSDSIEKNQIPKTVDASIAVLTPNSDKDFIVRKILLKSGGSMPNHTNIIQHQQYVVSGEAKVVVGKEEYRAKQGDFIYIPAGVEHYYEACYGSDYEFLCMITTKEDEITFI</sequence>
<organism evidence="3 5">
    <name type="scientific">Halarcobacter bivalviorum</name>
    <dbReference type="NCBI Taxonomy" id="663364"/>
    <lineage>
        <taxon>Bacteria</taxon>
        <taxon>Pseudomonadati</taxon>
        <taxon>Campylobacterota</taxon>
        <taxon>Epsilonproteobacteria</taxon>
        <taxon>Campylobacterales</taxon>
        <taxon>Arcobacteraceae</taxon>
        <taxon>Halarcobacter</taxon>
    </lineage>
</organism>
<reference evidence="2 4" key="2">
    <citation type="submission" date="2018-07" db="EMBL/GenBank/DDBJ databases">
        <title>Complete genome of the Arcobacter bivalviorum type strain LMG 26154.</title>
        <authorList>
            <person name="Miller W.G."/>
            <person name="Yee E."/>
            <person name="Bono J.L."/>
        </authorList>
    </citation>
    <scope>NUCLEOTIDE SEQUENCE [LARGE SCALE GENOMIC DNA]</scope>
    <source>
        <strain evidence="2 4">LMG 26154</strain>
    </source>
</reference>
<protein>
    <submittedName>
        <fullName evidence="2 3">Cupin</fullName>
    </submittedName>
</protein>
<dbReference type="Gene3D" id="2.60.120.10">
    <property type="entry name" value="Jelly Rolls"/>
    <property type="match status" value="1"/>
</dbReference>
<accession>A0AAX2A9M1</accession>
<name>A0AAX2A9M1_9BACT</name>
<proteinExistence type="predicted"/>
<dbReference type="Proteomes" id="UP000253850">
    <property type="component" value="Chromosome"/>
</dbReference>
<dbReference type="Pfam" id="PF07883">
    <property type="entry name" value="Cupin_2"/>
    <property type="match status" value="1"/>
</dbReference>
<keyword evidence="5" id="KW-1185">Reference proteome</keyword>
<dbReference type="InterPro" id="IPR011051">
    <property type="entry name" value="RmlC_Cupin_sf"/>
</dbReference>
<evidence type="ECO:0000313" key="2">
    <source>
        <dbReference type="EMBL" id="AXH12493.1"/>
    </source>
</evidence>
<dbReference type="SUPFAM" id="SSF51182">
    <property type="entry name" value="RmlC-like cupins"/>
    <property type="match status" value="1"/>
</dbReference>
<dbReference type="InterPro" id="IPR014710">
    <property type="entry name" value="RmlC-like_jellyroll"/>
</dbReference>
<dbReference type="RefSeq" id="WP_114839319.1">
    <property type="nucleotide sequence ID" value="NZ_CP031217.1"/>
</dbReference>
<dbReference type="PANTHER" id="PTHR37694:SF1">
    <property type="entry name" value="SLR8022 PROTEIN"/>
    <property type="match status" value="1"/>
</dbReference>
<dbReference type="AlphaFoldDB" id="A0AAX2A9M1"/>